<protein>
    <recommendedName>
        <fullName evidence="5">Mannose-1-phosphate guanylyltransferase</fullName>
    </recommendedName>
</protein>
<feature type="domain" description="Nucleotidyl transferase" evidence="1">
    <location>
        <begin position="12"/>
        <end position="294"/>
    </location>
</feature>
<evidence type="ECO:0000313" key="4">
    <source>
        <dbReference type="Proteomes" id="UP000229631"/>
    </source>
</evidence>
<dbReference type="CDD" id="cd02509">
    <property type="entry name" value="GDP-M1P_Guanylyltransferase"/>
    <property type="match status" value="1"/>
</dbReference>
<dbReference type="InterPro" id="IPR049577">
    <property type="entry name" value="GMPP_N"/>
</dbReference>
<feature type="domain" description="MannoseP isomerase/GMP-like beta-helix" evidence="2">
    <location>
        <begin position="306"/>
        <end position="358"/>
    </location>
</feature>
<dbReference type="SUPFAM" id="SSF159283">
    <property type="entry name" value="Guanosine diphospho-D-mannose pyrophosphorylase/mannose-6-phosphate isomerase linker domain"/>
    <property type="match status" value="1"/>
</dbReference>
<name>A0A2M7BDU6_9BACT</name>
<evidence type="ECO:0000259" key="2">
    <source>
        <dbReference type="Pfam" id="PF22640"/>
    </source>
</evidence>
<evidence type="ECO:0000313" key="3">
    <source>
        <dbReference type="EMBL" id="PIV01267.1"/>
    </source>
</evidence>
<organism evidence="3 4">
    <name type="scientific">Candidatus Shapirobacteria bacterium CG03_land_8_20_14_0_80_39_12</name>
    <dbReference type="NCBI Taxonomy" id="1974879"/>
    <lineage>
        <taxon>Bacteria</taxon>
        <taxon>Candidatus Shapironibacteriota</taxon>
    </lineage>
</organism>
<gene>
    <name evidence="3" type="ORF">COS54_01235</name>
</gene>
<dbReference type="PANTHER" id="PTHR46390:SF1">
    <property type="entry name" value="MANNOSE-1-PHOSPHATE GUANYLYLTRANSFERASE"/>
    <property type="match status" value="1"/>
</dbReference>
<dbReference type="GO" id="GO:0004475">
    <property type="term" value="F:mannose-1-phosphate guanylyltransferase (GTP) activity"/>
    <property type="evidence" value="ECO:0007669"/>
    <property type="project" value="InterPro"/>
</dbReference>
<dbReference type="Gene3D" id="3.90.550.10">
    <property type="entry name" value="Spore Coat Polysaccharide Biosynthesis Protein SpsA, Chain A"/>
    <property type="match status" value="1"/>
</dbReference>
<dbReference type="InterPro" id="IPR051161">
    <property type="entry name" value="Mannose-6P_isomerase_type2"/>
</dbReference>
<accession>A0A2M7BDU6</accession>
<dbReference type="GO" id="GO:0009298">
    <property type="term" value="P:GDP-mannose biosynthetic process"/>
    <property type="evidence" value="ECO:0007669"/>
    <property type="project" value="TreeGrafter"/>
</dbReference>
<reference evidence="4" key="1">
    <citation type="submission" date="2017-09" db="EMBL/GenBank/DDBJ databases">
        <title>Depth-based differentiation of microbial function through sediment-hosted aquifers and enrichment of novel symbionts in the deep terrestrial subsurface.</title>
        <authorList>
            <person name="Probst A.J."/>
            <person name="Ladd B."/>
            <person name="Jarett J.K."/>
            <person name="Geller-Mcgrath D.E."/>
            <person name="Sieber C.M.K."/>
            <person name="Emerson J.B."/>
            <person name="Anantharaman K."/>
            <person name="Thomas B.C."/>
            <person name="Malmstrom R."/>
            <person name="Stieglmeier M."/>
            <person name="Klingl A."/>
            <person name="Woyke T."/>
            <person name="Ryan C.M."/>
            <person name="Banfield J.F."/>
        </authorList>
    </citation>
    <scope>NUCLEOTIDE SEQUENCE [LARGE SCALE GENOMIC DNA]</scope>
</reference>
<proteinExistence type="predicted"/>
<dbReference type="InterPro" id="IPR029044">
    <property type="entry name" value="Nucleotide-diphossugar_trans"/>
</dbReference>
<dbReference type="Proteomes" id="UP000229631">
    <property type="component" value="Unassembled WGS sequence"/>
</dbReference>
<dbReference type="InterPro" id="IPR005835">
    <property type="entry name" value="NTP_transferase_dom"/>
</dbReference>
<dbReference type="AlphaFoldDB" id="A0A2M7BDU6"/>
<dbReference type="EMBL" id="PEVC01000025">
    <property type="protein sequence ID" value="PIV01267.1"/>
    <property type="molecule type" value="Genomic_DNA"/>
</dbReference>
<dbReference type="PANTHER" id="PTHR46390">
    <property type="entry name" value="MANNOSE-1-PHOSPHATE GUANYLYLTRANSFERASE"/>
    <property type="match status" value="1"/>
</dbReference>
<dbReference type="Pfam" id="PF00483">
    <property type="entry name" value="NTP_transferase"/>
    <property type="match status" value="1"/>
</dbReference>
<sequence length="369" mass="40497">MANVSKEHLYSLIVCGGSGTRLWPRSRKNTPKQFLPNFYGESTLFNQTIERVKLLTDSAKILVITPSEYVDEVLSQSKEILPQNIIAEPSAKGTAIAIGVGAAYIRKIDPEAIIMNFWSDAAIKENDLFAESMNLAAQAAGEGEYLVVLGLKPLFPHTGLGYIEAGEIFKAGSKVCKVTSFKEKPDLPAAQEFVAKGNFYWNTGIYTFSAKSVFTAFSKFSPQIFSFLEKISASIGTSLEKETLANTYEKIIENTPIDLAIAEKADNLLMVPGNFIWSDIGDWKGTYDLKEKDENGNVVELFGKGGQHLGVDTKNCLIEVEDKLVATVGVSDLVVIETKDAILVCAKDKSQGVKKIVSLLKEKDQKEFL</sequence>
<comment type="caution">
    <text evidence="3">The sequence shown here is derived from an EMBL/GenBank/DDBJ whole genome shotgun (WGS) entry which is preliminary data.</text>
</comment>
<dbReference type="Pfam" id="PF22640">
    <property type="entry name" value="ManC_GMP_beta-helix"/>
    <property type="match status" value="1"/>
</dbReference>
<dbReference type="SUPFAM" id="SSF53448">
    <property type="entry name" value="Nucleotide-diphospho-sugar transferases"/>
    <property type="match status" value="1"/>
</dbReference>
<evidence type="ECO:0000259" key="1">
    <source>
        <dbReference type="Pfam" id="PF00483"/>
    </source>
</evidence>
<dbReference type="InterPro" id="IPR054566">
    <property type="entry name" value="ManC/GMP-like_b-helix"/>
</dbReference>
<evidence type="ECO:0008006" key="5">
    <source>
        <dbReference type="Google" id="ProtNLM"/>
    </source>
</evidence>